<name>A0A7H9BGF1_9NEIS</name>
<feature type="domain" description="Chalcone isomerase" evidence="1">
    <location>
        <begin position="52"/>
        <end position="187"/>
    </location>
</feature>
<accession>A0A7H9BGF1</accession>
<protein>
    <submittedName>
        <fullName evidence="2">Chalcone isomerase family protein</fullName>
    </submittedName>
</protein>
<dbReference type="GO" id="GO:0016853">
    <property type="term" value="F:isomerase activity"/>
    <property type="evidence" value="ECO:0007669"/>
    <property type="project" value="UniProtKB-KW"/>
</dbReference>
<proteinExistence type="predicted"/>
<keyword evidence="2" id="KW-0413">Isomerase</keyword>
<dbReference type="AlphaFoldDB" id="A0A7H9BGF1"/>
<dbReference type="InterPro" id="IPR016087">
    <property type="entry name" value="Chalcone_isomerase"/>
</dbReference>
<dbReference type="EMBL" id="CP058627">
    <property type="protein sequence ID" value="QLG87502.1"/>
    <property type="molecule type" value="Genomic_DNA"/>
</dbReference>
<sequence length="190" mass="21794">MLFNLRYKKTNSIALGIALKALFILLLLAIPQGWVLANPWRAELPQAKVLGSGELTWFGLKVYSAKLWSEQKTFDPNSPYALELTYQRRISREQFVETSLDEIKRLFGARYNDAQLKSWAAEMNRAFTDVKDGDQLIGVHLPGVGCRFYNRSQLLADIRDPEFAKAFFAIWFDERTKDSQLRAQLMGVAK</sequence>
<dbReference type="RefSeq" id="WP_179357585.1">
    <property type="nucleotide sequence ID" value="NZ_CP058627.1"/>
</dbReference>
<gene>
    <name evidence="2" type="ORF">HQ393_04125</name>
</gene>
<dbReference type="KEGG" id="chiz:HQ393_04125"/>
<reference evidence="2 3" key="1">
    <citation type="submission" date="2020-07" db="EMBL/GenBank/DDBJ databases">
        <title>Complete genome sequence of Chitinibacter sp. 2T18.</title>
        <authorList>
            <person name="Bae J.-W."/>
            <person name="Choi J.-W."/>
        </authorList>
    </citation>
    <scope>NUCLEOTIDE SEQUENCE [LARGE SCALE GENOMIC DNA]</scope>
    <source>
        <strain evidence="2 3">2T18</strain>
    </source>
</reference>
<dbReference type="Pfam" id="PF16036">
    <property type="entry name" value="Chalcone_3"/>
    <property type="match status" value="1"/>
</dbReference>
<organism evidence="2 3">
    <name type="scientific">Chitinibacter bivalviorum</name>
    <dbReference type="NCBI Taxonomy" id="2739434"/>
    <lineage>
        <taxon>Bacteria</taxon>
        <taxon>Pseudomonadati</taxon>
        <taxon>Pseudomonadota</taxon>
        <taxon>Betaproteobacteria</taxon>
        <taxon>Neisseriales</taxon>
        <taxon>Chitinibacteraceae</taxon>
        <taxon>Chitinibacter</taxon>
    </lineage>
</organism>
<evidence type="ECO:0000313" key="3">
    <source>
        <dbReference type="Proteomes" id="UP000509597"/>
    </source>
</evidence>
<keyword evidence="3" id="KW-1185">Reference proteome</keyword>
<evidence type="ECO:0000259" key="1">
    <source>
        <dbReference type="Pfam" id="PF16036"/>
    </source>
</evidence>
<dbReference type="Proteomes" id="UP000509597">
    <property type="component" value="Chromosome"/>
</dbReference>
<evidence type="ECO:0000313" key="2">
    <source>
        <dbReference type="EMBL" id="QLG87502.1"/>
    </source>
</evidence>